<dbReference type="OrthoDB" id="7870498at2"/>
<proteinExistence type="predicted"/>
<protein>
    <submittedName>
        <fullName evidence="1">Hemin uptake protein HemP</fullName>
    </submittedName>
</protein>
<comment type="caution">
    <text evidence="1">The sequence shown here is derived from an EMBL/GenBank/DDBJ whole genome shotgun (WGS) entry which is preliminary data.</text>
</comment>
<dbReference type="RefSeq" id="WP_127789186.1">
    <property type="nucleotide sequence ID" value="NZ_SACL01000007.1"/>
</dbReference>
<sequence length="66" mass="7441">MEHEPARPITTRLSLAASRVPASVVRPLLRLDAEVLFRAGPEVEILHAGEVYRLRRTRLGKLILTK</sequence>
<name>A0A437M3W6_9PROT</name>
<accession>A0A437M3W6</accession>
<dbReference type="Pfam" id="PF10636">
    <property type="entry name" value="hemP"/>
    <property type="match status" value="1"/>
</dbReference>
<gene>
    <name evidence="1" type="primary">hemP</name>
    <name evidence="1" type="ORF">EOD42_19170</name>
</gene>
<dbReference type="EMBL" id="SACL01000007">
    <property type="protein sequence ID" value="RVT92332.1"/>
    <property type="molecule type" value="Genomic_DNA"/>
</dbReference>
<reference evidence="1 2" key="1">
    <citation type="submission" date="2019-01" db="EMBL/GenBank/DDBJ databases">
        <authorList>
            <person name="Chen W.-M."/>
        </authorList>
    </citation>
    <scope>NUCLEOTIDE SEQUENCE [LARGE SCALE GENOMIC DNA]</scope>
    <source>
        <strain evidence="1 2">CCP-6</strain>
    </source>
</reference>
<organism evidence="1 2">
    <name type="scientific">Rhodovarius crocodyli</name>
    <dbReference type="NCBI Taxonomy" id="1979269"/>
    <lineage>
        <taxon>Bacteria</taxon>
        <taxon>Pseudomonadati</taxon>
        <taxon>Pseudomonadota</taxon>
        <taxon>Alphaproteobacteria</taxon>
        <taxon>Acetobacterales</taxon>
        <taxon>Roseomonadaceae</taxon>
        <taxon>Rhodovarius</taxon>
    </lineage>
</organism>
<evidence type="ECO:0000313" key="1">
    <source>
        <dbReference type="EMBL" id="RVT92332.1"/>
    </source>
</evidence>
<dbReference type="Gene3D" id="2.10.70.10">
    <property type="entry name" value="Complement Module, domain 1"/>
    <property type="match status" value="1"/>
</dbReference>
<evidence type="ECO:0000313" key="2">
    <source>
        <dbReference type="Proteomes" id="UP000282957"/>
    </source>
</evidence>
<dbReference type="Proteomes" id="UP000282957">
    <property type="component" value="Unassembled WGS sequence"/>
</dbReference>
<dbReference type="InterPro" id="IPR019600">
    <property type="entry name" value="Hemin_uptake_protein_HemP"/>
</dbReference>
<dbReference type="AlphaFoldDB" id="A0A437M3W6"/>
<keyword evidence="2" id="KW-1185">Reference proteome</keyword>